<dbReference type="SUPFAM" id="SSF55890">
    <property type="entry name" value="Sporulation response regulatory protein Spo0B"/>
    <property type="match status" value="1"/>
</dbReference>
<dbReference type="InterPro" id="IPR000014">
    <property type="entry name" value="PAS"/>
</dbReference>
<evidence type="ECO:0000313" key="20">
    <source>
        <dbReference type="Proteomes" id="UP001597492"/>
    </source>
</evidence>
<keyword evidence="12" id="KW-0902">Two-component regulatory system</keyword>
<dbReference type="InterPro" id="IPR029151">
    <property type="entry name" value="Sensor-like_sf"/>
</dbReference>
<dbReference type="SUPFAM" id="SSF55874">
    <property type="entry name" value="ATPase domain of HSP90 chaperone/DNA topoisomerase II/histidine kinase"/>
    <property type="match status" value="1"/>
</dbReference>
<dbReference type="EC" id="2.7.13.3" evidence="3"/>
<evidence type="ECO:0000256" key="14">
    <source>
        <dbReference type="SAM" id="Coils"/>
    </source>
</evidence>
<dbReference type="InterPro" id="IPR036890">
    <property type="entry name" value="HATPase_C_sf"/>
</dbReference>
<dbReference type="Pfam" id="PF00989">
    <property type="entry name" value="PAS"/>
    <property type="match status" value="1"/>
</dbReference>
<dbReference type="InterPro" id="IPR035965">
    <property type="entry name" value="PAS-like_dom_sf"/>
</dbReference>
<evidence type="ECO:0000256" key="16">
    <source>
        <dbReference type="SAM" id="Phobius"/>
    </source>
</evidence>
<keyword evidence="13 16" id="KW-0472">Membrane</keyword>
<evidence type="ECO:0000256" key="3">
    <source>
        <dbReference type="ARBA" id="ARBA00012438"/>
    </source>
</evidence>
<dbReference type="SMART" id="SM00387">
    <property type="entry name" value="HATPase_c"/>
    <property type="match status" value="1"/>
</dbReference>
<evidence type="ECO:0000256" key="15">
    <source>
        <dbReference type="SAM" id="MobiDB-lite"/>
    </source>
</evidence>
<evidence type="ECO:0000256" key="4">
    <source>
        <dbReference type="ARBA" id="ARBA00022475"/>
    </source>
</evidence>
<dbReference type="SUPFAM" id="SSF103190">
    <property type="entry name" value="Sensory domain-like"/>
    <property type="match status" value="1"/>
</dbReference>
<evidence type="ECO:0000259" key="18">
    <source>
        <dbReference type="PROSITE" id="PS50112"/>
    </source>
</evidence>
<evidence type="ECO:0000256" key="8">
    <source>
        <dbReference type="ARBA" id="ARBA00022741"/>
    </source>
</evidence>
<name>A0ABW5UW32_9MICO</name>
<feature type="domain" description="Histidine kinase" evidence="17">
    <location>
        <begin position="427"/>
        <end position="529"/>
    </location>
</feature>
<comment type="caution">
    <text evidence="19">The sequence shown here is derived from an EMBL/GenBank/DDBJ whole genome shotgun (WGS) entry which is preliminary data.</text>
</comment>
<dbReference type="RefSeq" id="WP_019617975.1">
    <property type="nucleotide sequence ID" value="NZ_JBHUNE010000003.1"/>
</dbReference>
<evidence type="ECO:0000256" key="10">
    <source>
        <dbReference type="ARBA" id="ARBA00022840"/>
    </source>
</evidence>
<feature type="transmembrane region" description="Helical" evidence="16">
    <location>
        <begin position="12"/>
        <end position="35"/>
    </location>
</feature>
<evidence type="ECO:0000256" key="13">
    <source>
        <dbReference type="ARBA" id="ARBA00023136"/>
    </source>
</evidence>
<keyword evidence="9" id="KW-0418">Kinase</keyword>
<dbReference type="InterPro" id="IPR050428">
    <property type="entry name" value="TCS_sensor_his_kinase"/>
</dbReference>
<gene>
    <name evidence="19" type="ORF">ACFSW7_03435</name>
</gene>
<proteinExistence type="predicted"/>
<sequence length="550" mass="58609">MSRTRAPRRLRGALFTVQMAIIVALVAVVATVGVVRSAASTQAAAEDRIYGQALTLSRLPTVIEAMRSDDPHEQIQPIVDAAVSAGDFRYITVVGMDNLRVAHVDPNEVGEPVSSDHSAIRAGEEFRGVEEGTQGVTYRVKVPIRDESGEVVGTLSVGELVDELREEALAQSLPLALASLLAIIAGGVLAWFVTSWLRRKLYGVEPDQLAQLLQAHRAVMESTEEGVITTDDAGRVQLVNAEAARMLGATAADLVGSELDALPEELAELLADDEPVSTELRLVHLERGSVYVQARATTADGRAIGRMLSLRDRSQLDDAIARLEAQREQAQLLRIEAHEFENRMHVLSGLLELGEYDEARAYLESQPAGAHPSEVSRLELDPIGPTLLAALVSAHADAAAREHVTIELAPECEVPAELAVDADDLLVVANLVTNAVEATGFGGTVRLTLAVDPGDDALEVVVEDDGPGLPLSPERLTTAGVTTKPIDRERHGIGLRSVREVVDARGGELRFGESPLGGALVEAVLPRPAANSPDEPADQPTEPPAEEPNA</sequence>
<keyword evidence="5" id="KW-0597">Phosphoprotein</keyword>
<dbReference type="SMART" id="SM00091">
    <property type="entry name" value="PAS"/>
    <property type="match status" value="1"/>
</dbReference>
<dbReference type="Gene3D" id="3.30.450.20">
    <property type="entry name" value="PAS domain"/>
    <property type="match status" value="2"/>
</dbReference>
<keyword evidence="10 19" id="KW-0067">ATP-binding</keyword>
<dbReference type="Proteomes" id="UP001597492">
    <property type="component" value="Unassembled WGS sequence"/>
</dbReference>
<dbReference type="PROSITE" id="PS50112">
    <property type="entry name" value="PAS"/>
    <property type="match status" value="1"/>
</dbReference>
<dbReference type="PANTHER" id="PTHR45436:SF5">
    <property type="entry name" value="SENSOR HISTIDINE KINASE TRCS"/>
    <property type="match status" value="1"/>
</dbReference>
<dbReference type="InterPro" id="IPR003594">
    <property type="entry name" value="HATPase_dom"/>
</dbReference>
<reference evidence="20" key="1">
    <citation type="journal article" date="2019" name="Int. J. Syst. Evol. Microbiol.">
        <title>The Global Catalogue of Microorganisms (GCM) 10K type strain sequencing project: providing services to taxonomists for standard genome sequencing and annotation.</title>
        <authorList>
            <consortium name="The Broad Institute Genomics Platform"/>
            <consortium name="The Broad Institute Genome Sequencing Center for Infectious Disease"/>
            <person name="Wu L."/>
            <person name="Ma J."/>
        </authorList>
    </citation>
    <scope>NUCLEOTIDE SEQUENCE [LARGE SCALE GENOMIC DNA]</scope>
    <source>
        <strain evidence="20">TISTR 1514</strain>
    </source>
</reference>
<feature type="domain" description="PAS" evidence="18">
    <location>
        <begin position="212"/>
        <end position="274"/>
    </location>
</feature>
<evidence type="ECO:0000256" key="1">
    <source>
        <dbReference type="ARBA" id="ARBA00000085"/>
    </source>
</evidence>
<dbReference type="InterPro" id="IPR013767">
    <property type="entry name" value="PAS_fold"/>
</dbReference>
<dbReference type="Gene3D" id="3.30.565.10">
    <property type="entry name" value="Histidine kinase-like ATPase, C-terminal domain"/>
    <property type="match status" value="1"/>
</dbReference>
<keyword evidence="11 16" id="KW-1133">Transmembrane helix</keyword>
<dbReference type="PROSITE" id="PS50109">
    <property type="entry name" value="HIS_KIN"/>
    <property type="match status" value="1"/>
</dbReference>
<dbReference type="PANTHER" id="PTHR45436">
    <property type="entry name" value="SENSOR HISTIDINE KINASE YKOH"/>
    <property type="match status" value="1"/>
</dbReference>
<dbReference type="Gene3D" id="1.10.287.130">
    <property type="match status" value="1"/>
</dbReference>
<evidence type="ECO:0000256" key="9">
    <source>
        <dbReference type="ARBA" id="ARBA00022777"/>
    </source>
</evidence>
<dbReference type="EMBL" id="JBHUNE010000003">
    <property type="protein sequence ID" value="MFD2757430.1"/>
    <property type="molecule type" value="Genomic_DNA"/>
</dbReference>
<dbReference type="CDD" id="cd00130">
    <property type="entry name" value="PAS"/>
    <property type="match status" value="1"/>
</dbReference>
<dbReference type="GO" id="GO:0005524">
    <property type="term" value="F:ATP binding"/>
    <property type="evidence" value="ECO:0007669"/>
    <property type="project" value="UniProtKB-KW"/>
</dbReference>
<dbReference type="InterPro" id="IPR016120">
    <property type="entry name" value="Sig_transdc_His_kin_SpoOB"/>
</dbReference>
<comment type="catalytic activity">
    <reaction evidence="1">
        <text>ATP + protein L-histidine = ADP + protein N-phospho-L-histidine.</text>
        <dbReference type="EC" id="2.7.13.3"/>
    </reaction>
</comment>
<evidence type="ECO:0000256" key="7">
    <source>
        <dbReference type="ARBA" id="ARBA00022692"/>
    </source>
</evidence>
<dbReference type="Pfam" id="PF14689">
    <property type="entry name" value="SPOB_a"/>
    <property type="match status" value="1"/>
</dbReference>
<protein>
    <recommendedName>
        <fullName evidence="3">histidine kinase</fullName>
        <ecNumber evidence="3">2.7.13.3</ecNumber>
    </recommendedName>
</protein>
<dbReference type="NCBIfam" id="TIGR00229">
    <property type="entry name" value="sensory_box"/>
    <property type="match status" value="1"/>
</dbReference>
<organism evidence="19 20">
    <name type="scientific">Gulosibacter faecalis</name>
    <dbReference type="NCBI Taxonomy" id="272240"/>
    <lineage>
        <taxon>Bacteria</taxon>
        <taxon>Bacillati</taxon>
        <taxon>Actinomycetota</taxon>
        <taxon>Actinomycetes</taxon>
        <taxon>Micrococcales</taxon>
        <taxon>Microbacteriaceae</taxon>
        <taxon>Gulosibacter</taxon>
    </lineage>
</organism>
<comment type="subcellular location">
    <subcellularLocation>
        <location evidence="2">Cell membrane</location>
        <topology evidence="2">Multi-pass membrane protein</topology>
    </subcellularLocation>
</comment>
<accession>A0ABW5UW32</accession>
<evidence type="ECO:0000259" key="17">
    <source>
        <dbReference type="PROSITE" id="PS50109"/>
    </source>
</evidence>
<keyword evidence="14" id="KW-0175">Coiled coil</keyword>
<feature type="coiled-coil region" evidence="14">
    <location>
        <begin position="313"/>
        <end position="343"/>
    </location>
</feature>
<evidence type="ECO:0000256" key="11">
    <source>
        <dbReference type="ARBA" id="ARBA00022989"/>
    </source>
</evidence>
<dbReference type="Pfam" id="PF02518">
    <property type="entry name" value="HATPase_c"/>
    <property type="match status" value="1"/>
</dbReference>
<dbReference type="Pfam" id="PF17203">
    <property type="entry name" value="sCache_3_2"/>
    <property type="match status" value="1"/>
</dbReference>
<keyword evidence="6" id="KW-0808">Transferase</keyword>
<keyword evidence="4" id="KW-1003">Cell membrane</keyword>
<dbReference type="InterPro" id="IPR039506">
    <property type="entry name" value="SPOB_a"/>
</dbReference>
<keyword evidence="20" id="KW-1185">Reference proteome</keyword>
<feature type="region of interest" description="Disordered" evidence="15">
    <location>
        <begin position="525"/>
        <end position="550"/>
    </location>
</feature>
<keyword evidence="8" id="KW-0547">Nucleotide-binding</keyword>
<keyword evidence="7 16" id="KW-0812">Transmembrane</keyword>
<evidence type="ECO:0000256" key="2">
    <source>
        <dbReference type="ARBA" id="ARBA00004651"/>
    </source>
</evidence>
<evidence type="ECO:0000256" key="5">
    <source>
        <dbReference type="ARBA" id="ARBA00022553"/>
    </source>
</evidence>
<evidence type="ECO:0000256" key="12">
    <source>
        <dbReference type="ARBA" id="ARBA00023012"/>
    </source>
</evidence>
<dbReference type="InterPro" id="IPR005467">
    <property type="entry name" value="His_kinase_dom"/>
</dbReference>
<evidence type="ECO:0000313" key="19">
    <source>
        <dbReference type="EMBL" id="MFD2757430.1"/>
    </source>
</evidence>
<evidence type="ECO:0000256" key="6">
    <source>
        <dbReference type="ARBA" id="ARBA00022679"/>
    </source>
</evidence>
<dbReference type="SUPFAM" id="SSF55785">
    <property type="entry name" value="PYP-like sensor domain (PAS domain)"/>
    <property type="match status" value="1"/>
</dbReference>
<dbReference type="InterPro" id="IPR033463">
    <property type="entry name" value="sCache_3"/>
</dbReference>